<dbReference type="Pfam" id="PF00496">
    <property type="entry name" value="SBP_bac_5"/>
    <property type="match status" value="1"/>
</dbReference>
<dbReference type="CDD" id="cd08520">
    <property type="entry name" value="PBP2_NikA_DppA_OppA_like_21"/>
    <property type="match status" value="1"/>
</dbReference>
<dbReference type="PANTHER" id="PTHR30290">
    <property type="entry name" value="PERIPLASMIC BINDING COMPONENT OF ABC TRANSPORTER"/>
    <property type="match status" value="1"/>
</dbReference>
<dbReference type="InterPro" id="IPR039424">
    <property type="entry name" value="SBP_5"/>
</dbReference>
<dbReference type="PANTHER" id="PTHR30290:SF64">
    <property type="entry name" value="ABC TRANSPORTER PERIPLASMIC BINDING PROTEIN"/>
    <property type="match status" value="1"/>
</dbReference>
<proteinExistence type="predicted"/>
<evidence type="ECO:0000259" key="3">
    <source>
        <dbReference type="Pfam" id="PF00496"/>
    </source>
</evidence>
<dbReference type="STRING" id="1429043.X474_23265"/>
<dbReference type="GO" id="GO:0043190">
    <property type="term" value="C:ATP-binding cassette (ABC) transporter complex"/>
    <property type="evidence" value="ECO:0007669"/>
    <property type="project" value="InterPro"/>
</dbReference>
<name>A0A0D2HM23_9BACT</name>
<gene>
    <name evidence="4" type="ORF">X474_23265</name>
</gene>
<dbReference type="EMBL" id="AZAC01000048">
    <property type="protein sequence ID" value="KIX11653.1"/>
    <property type="molecule type" value="Genomic_DNA"/>
</dbReference>
<feature type="chain" id="PRO_5002259747" evidence="2">
    <location>
        <begin position="25"/>
        <end position="524"/>
    </location>
</feature>
<protein>
    <submittedName>
        <fullName evidence="4">Peptide-binding protein</fullName>
    </submittedName>
</protein>
<dbReference type="Gene3D" id="3.10.105.10">
    <property type="entry name" value="Dipeptide-binding Protein, Domain 3"/>
    <property type="match status" value="1"/>
</dbReference>
<feature type="domain" description="Solute-binding protein family 5" evidence="3">
    <location>
        <begin position="70"/>
        <end position="432"/>
    </location>
</feature>
<dbReference type="InParanoid" id="A0A0D2HM23"/>
<dbReference type="PIRSF" id="PIRSF002741">
    <property type="entry name" value="MppA"/>
    <property type="match status" value="1"/>
</dbReference>
<evidence type="ECO:0000256" key="2">
    <source>
        <dbReference type="SAM" id="SignalP"/>
    </source>
</evidence>
<dbReference type="GO" id="GO:0030288">
    <property type="term" value="C:outer membrane-bounded periplasmic space"/>
    <property type="evidence" value="ECO:0007669"/>
    <property type="project" value="TreeGrafter"/>
</dbReference>
<dbReference type="Gene3D" id="3.90.76.10">
    <property type="entry name" value="Dipeptide-binding Protein, Domain 1"/>
    <property type="match status" value="1"/>
</dbReference>
<accession>A0A0D2HM23</accession>
<reference evidence="4 5" key="1">
    <citation type="submission" date="2013-11" db="EMBL/GenBank/DDBJ databases">
        <title>Metagenomic analysis of a methanogenic consortium involved in long chain n-alkane degradation.</title>
        <authorList>
            <person name="Davidova I.A."/>
            <person name="Callaghan A.V."/>
            <person name="Wawrik B."/>
            <person name="Pruitt S."/>
            <person name="Marks C."/>
            <person name="Duncan K.E."/>
            <person name="Suflita J.M."/>
        </authorList>
    </citation>
    <scope>NUCLEOTIDE SEQUENCE [LARGE SCALE GENOMIC DNA]</scope>
    <source>
        <strain evidence="4 5">SPR</strain>
    </source>
</reference>
<dbReference type="InterPro" id="IPR000914">
    <property type="entry name" value="SBP_5_dom"/>
</dbReference>
<dbReference type="GO" id="GO:1904680">
    <property type="term" value="F:peptide transmembrane transporter activity"/>
    <property type="evidence" value="ECO:0007669"/>
    <property type="project" value="TreeGrafter"/>
</dbReference>
<dbReference type="PATRIC" id="fig|1429043.3.peg.4923"/>
<evidence type="ECO:0000256" key="1">
    <source>
        <dbReference type="ARBA" id="ARBA00022729"/>
    </source>
</evidence>
<dbReference type="Proteomes" id="UP000032233">
    <property type="component" value="Unassembled WGS sequence"/>
</dbReference>
<keyword evidence="5" id="KW-1185">Reference proteome</keyword>
<evidence type="ECO:0000313" key="4">
    <source>
        <dbReference type="EMBL" id="KIX11653.1"/>
    </source>
</evidence>
<dbReference type="InterPro" id="IPR030678">
    <property type="entry name" value="Peptide/Ni-bd"/>
</dbReference>
<dbReference type="SUPFAM" id="SSF53850">
    <property type="entry name" value="Periplasmic binding protein-like II"/>
    <property type="match status" value="1"/>
</dbReference>
<organism evidence="4 5">
    <name type="scientific">Dethiosulfatarculus sandiegensis</name>
    <dbReference type="NCBI Taxonomy" id="1429043"/>
    <lineage>
        <taxon>Bacteria</taxon>
        <taxon>Pseudomonadati</taxon>
        <taxon>Thermodesulfobacteriota</taxon>
        <taxon>Desulfarculia</taxon>
        <taxon>Desulfarculales</taxon>
        <taxon>Desulfarculaceae</taxon>
        <taxon>Dethiosulfatarculus</taxon>
    </lineage>
</organism>
<evidence type="ECO:0000313" key="5">
    <source>
        <dbReference type="Proteomes" id="UP000032233"/>
    </source>
</evidence>
<comment type="caution">
    <text evidence="4">The sequence shown here is derived from an EMBL/GenBank/DDBJ whole genome shotgun (WGS) entry which is preliminary data.</text>
</comment>
<dbReference type="GO" id="GO:0042884">
    <property type="term" value="P:microcin transport"/>
    <property type="evidence" value="ECO:0007669"/>
    <property type="project" value="TreeGrafter"/>
</dbReference>
<feature type="signal peptide" evidence="2">
    <location>
        <begin position="1"/>
        <end position="24"/>
    </location>
</feature>
<dbReference type="AlphaFoldDB" id="A0A0D2HM23"/>
<keyword evidence="1 2" id="KW-0732">Signal</keyword>
<sequence length="524" mass="58440">MFGFVLAVLLAAFVLPGLTAPALALDELRISDGKGDWGYPNPYNHYPRGPGYLRMALVYDTLIWKDKNGYIPALADKWSFLPQEQAFSFELNPKAKWHDGKPVTAEDVAFTISYFRKHPYPWVSVANLGEVKVLGPHKLKIPLKKPYAPFISDIGGTMPVLPKHVWEKVKDPKAYRGPGAFTGSGPYLFKDFNKAKGSYLFEAFDGYYLGKPKVERLIFVKGKNPIMALTTKAASFSSIKPDMAPILEKKGFVVLKGGRGWNKKLMINHRIAPFNDRRFRRALVHAINRQEIIDKAHRGLGTVASLGLLSKDHPMYNPDTPDYAYDPAKAEEILKSLGYSKDKDGFFAKDGKPLELTLLASNITVAGERVPDRDGEIIKLQLGKVGIKVKLINLEQGTTDAKVKNWDFQLAVSGHGGIMGDPKILNELIYSKIGAGSVNCARFDDNKELNRLLDESLDCMDPAKRKKMVQEIQRIYAEELPAISLFYPENVCAYDASKGVEWYFTPGGISKGIPIAQNKMSLIR</sequence>
<dbReference type="Gene3D" id="3.40.190.10">
    <property type="entry name" value="Periplasmic binding protein-like II"/>
    <property type="match status" value="1"/>
</dbReference>
<dbReference type="GO" id="GO:0015833">
    <property type="term" value="P:peptide transport"/>
    <property type="evidence" value="ECO:0007669"/>
    <property type="project" value="TreeGrafter"/>
</dbReference>